<evidence type="ECO:0000256" key="1">
    <source>
        <dbReference type="SAM" id="MobiDB-lite"/>
    </source>
</evidence>
<dbReference type="InterPro" id="IPR052757">
    <property type="entry name" value="Ribosomal_protein_S1"/>
</dbReference>
<dbReference type="SUPFAM" id="SSF50249">
    <property type="entry name" value="Nucleic acid-binding proteins"/>
    <property type="match status" value="1"/>
</dbReference>
<dbReference type="Proteomes" id="UP000815325">
    <property type="component" value="Unassembled WGS sequence"/>
</dbReference>
<gene>
    <name evidence="3" type="ORF">DUNSADRAFT_16200</name>
</gene>
<keyword evidence="4" id="KW-1185">Reference proteome</keyword>
<dbReference type="Gene3D" id="2.40.50.140">
    <property type="entry name" value="Nucleic acid-binding proteins"/>
    <property type="match status" value="1"/>
</dbReference>
<comment type="caution">
    <text evidence="3">The sequence shown here is derived from an EMBL/GenBank/DDBJ whole genome shotgun (WGS) entry which is preliminary data.</text>
</comment>
<evidence type="ECO:0000313" key="3">
    <source>
        <dbReference type="EMBL" id="KAF5829355.1"/>
    </source>
</evidence>
<accession>A0ABQ7G415</accession>
<feature type="region of interest" description="Disordered" evidence="1">
    <location>
        <begin position="1"/>
        <end position="69"/>
    </location>
</feature>
<evidence type="ECO:0000259" key="2">
    <source>
        <dbReference type="PROSITE" id="PS50126"/>
    </source>
</evidence>
<evidence type="ECO:0000313" key="4">
    <source>
        <dbReference type="Proteomes" id="UP000815325"/>
    </source>
</evidence>
<organism evidence="3 4">
    <name type="scientific">Dunaliella salina</name>
    <name type="common">Green alga</name>
    <name type="synonym">Protococcus salinus</name>
    <dbReference type="NCBI Taxonomy" id="3046"/>
    <lineage>
        <taxon>Eukaryota</taxon>
        <taxon>Viridiplantae</taxon>
        <taxon>Chlorophyta</taxon>
        <taxon>core chlorophytes</taxon>
        <taxon>Chlorophyceae</taxon>
        <taxon>CS clade</taxon>
        <taxon>Chlamydomonadales</taxon>
        <taxon>Dunaliellaceae</taxon>
        <taxon>Dunaliella</taxon>
    </lineage>
</organism>
<dbReference type="PROSITE" id="PS50126">
    <property type="entry name" value="S1"/>
    <property type="match status" value="1"/>
</dbReference>
<dbReference type="PANTHER" id="PTHR47559">
    <property type="entry name" value="OS03G0844900 PROTEIN"/>
    <property type="match status" value="1"/>
</dbReference>
<protein>
    <recommendedName>
        <fullName evidence="2">S1 motif domain-containing protein</fullName>
    </recommendedName>
</protein>
<reference evidence="3" key="1">
    <citation type="submission" date="2017-08" db="EMBL/GenBank/DDBJ databases">
        <authorList>
            <person name="Polle J.E."/>
            <person name="Barry K."/>
            <person name="Cushman J."/>
            <person name="Schmutz J."/>
            <person name="Tran D."/>
            <person name="Hathwaick L.T."/>
            <person name="Yim W.C."/>
            <person name="Jenkins J."/>
            <person name="Mckie-Krisberg Z.M."/>
            <person name="Prochnik S."/>
            <person name="Lindquist E."/>
            <person name="Dockter R.B."/>
            <person name="Adam C."/>
            <person name="Molina H."/>
            <person name="Bunkerborg J."/>
            <person name="Jin E."/>
            <person name="Buchheim M."/>
            <person name="Magnuson J."/>
        </authorList>
    </citation>
    <scope>NUCLEOTIDE SEQUENCE</scope>
    <source>
        <strain evidence="3">CCAP 19/18</strain>
    </source>
</reference>
<dbReference type="EMBL" id="MU070171">
    <property type="protein sequence ID" value="KAF5829355.1"/>
    <property type="molecule type" value="Genomic_DNA"/>
</dbReference>
<feature type="compositionally biased region" description="Low complexity" evidence="1">
    <location>
        <begin position="47"/>
        <end position="59"/>
    </location>
</feature>
<dbReference type="InterPro" id="IPR003029">
    <property type="entry name" value="S1_domain"/>
</dbReference>
<name>A0ABQ7G415_DUNSA</name>
<dbReference type="InterPro" id="IPR012340">
    <property type="entry name" value="NA-bd_OB-fold"/>
</dbReference>
<proteinExistence type="predicted"/>
<dbReference type="SMART" id="SM00316">
    <property type="entry name" value="S1"/>
    <property type="match status" value="1"/>
</dbReference>
<dbReference type="PANTHER" id="PTHR47559:SF1">
    <property type="entry name" value="OS03G0844900 PROTEIN"/>
    <property type="match status" value="1"/>
</dbReference>
<feature type="compositionally biased region" description="Basic residues" evidence="1">
    <location>
        <begin position="13"/>
        <end position="26"/>
    </location>
</feature>
<feature type="domain" description="S1 motif" evidence="2">
    <location>
        <begin position="125"/>
        <end position="196"/>
    </location>
</feature>
<sequence length="302" mass="33353">MQTGGILPPMHTPLHHHARCGKHPKLPRQDLLSHNTRPSRVLPPPAAQQKPEQAQTATKPSLARPPPRADPWAIVKKAQQESETLAVEVKSINRGGLVVDSEAGRVLLSEKRVAQSQALSRLKVGDIQRGVVRNVEDYGAFVTLTDVPSISGLVHKSELSWDTFMNVDDVIKAGDKVTVKILDVDPVACRITLSIKQMQQDPLTQTLDNVSWGTTKSVPEDIQRVIDRLNMQKSIDEVIIMQQSVESHLFSQELQLFLTKAEIPGGFLVVARSGSTLQQLQIRSSLSRENMKDLLASVAKME</sequence>
<dbReference type="Pfam" id="PF00575">
    <property type="entry name" value="S1"/>
    <property type="match status" value="1"/>
</dbReference>